<keyword evidence="4" id="KW-0597">Phosphoprotein</keyword>
<evidence type="ECO:0000256" key="2">
    <source>
        <dbReference type="ARBA" id="ARBA00009423"/>
    </source>
</evidence>
<evidence type="ECO:0000256" key="4">
    <source>
        <dbReference type="ARBA" id="ARBA00022553"/>
    </source>
</evidence>
<comment type="caution">
    <text evidence="9">The sequence shown here is derived from an EMBL/GenBank/DDBJ whole genome shotgun (WGS) entry which is preliminary data.</text>
</comment>
<dbReference type="AlphaFoldDB" id="A0AAQ4E5G6"/>
<keyword evidence="10" id="KW-1185">Reference proteome</keyword>
<sequence>MKIVQIARSLLKPILKGVSVPRRPQRTLGAAAPRILAWSPNLRGARVRTTRCAPAHPRRQRRLAHACCLVPRTAALTPTPWPVEALLLWTPTRAAVPRTAYPNHQARIVAQWLWFCRYYTDASDASLPGVGANKSELDLTYTTAKGSPLGAARFFDTSSLHTSNVAPSEDTEVNHPAGSAFNESCDQEEAFCDSQPADALELHDGHLETSGNVTCDVLRLQDSESSPESTLKLLSPGLIEKTFESPSKNFGVLAPSDLQKASTPTTQEDVVPHFDYHCSVQSPTDFCNKTCKASEASSHLETPTHTHRQDETVTLSATGFNENLLSSSDPSNAEVTVIEKDPATPAAVLGNEATAHIQCHPDKGTTEGTLPVDSEAGPEVAQFSEEEHRAAAVYFKEDLDFLQKVGSSQRLGRTSLGRCSLFLNFDPLLANSPTNAPSEESRPKNRYSLRSQLSEKGSSLADLSESEDLLNLTAPSPPHGASVFVEEQMFSEKEMSQALKYQELMFQERLLKKDQEFVRQLESARQEAESFRGKLEESQELFQIQERALQCLERHTENLVEALQLVSKDAQKESAEKEESLQNVARERDQLLEDLHCMEKTFSDFHRRYEKAKEAIRTLKQNEAILKKQLAEAGEALEKNCHMVHIIKTKTEESIEGANKEVENTKRSFEADITVLKGQLKKATMTINSLEKRLEQKNEENAELTKLYDDLLNQVKAK</sequence>
<accession>A0AAQ4E5G6</accession>
<dbReference type="InterPro" id="IPR007707">
    <property type="entry name" value="TACC_C"/>
</dbReference>
<dbReference type="InterPro" id="IPR039915">
    <property type="entry name" value="TACC"/>
</dbReference>
<comment type="similarity">
    <text evidence="2">Belongs to the TACC family.</text>
</comment>
<dbReference type="EMBL" id="JARKHS020021851">
    <property type="protein sequence ID" value="KAK8769947.1"/>
    <property type="molecule type" value="Genomic_DNA"/>
</dbReference>
<feature type="coiled-coil region" evidence="7">
    <location>
        <begin position="521"/>
        <end position="714"/>
    </location>
</feature>
<keyword evidence="3" id="KW-0963">Cytoplasm</keyword>
<dbReference type="Pfam" id="PF05010">
    <property type="entry name" value="TACC_C"/>
    <property type="match status" value="1"/>
</dbReference>
<comment type="subcellular location">
    <subcellularLocation>
        <location evidence="1">Cytoplasm</location>
        <location evidence="1">Cytoskeleton</location>
    </subcellularLocation>
</comment>
<evidence type="ECO:0000256" key="5">
    <source>
        <dbReference type="ARBA" id="ARBA00023054"/>
    </source>
</evidence>
<keyword evidence="6" id="KW-0206">Cytoskeleton</keyword>
<evidence type="ECO:0000256" key="3">
    <source>
        <dbReference type="ARBA" id="ARBA00022490"/>
    </source>
</evidence>
<evidence type="ECO:0000313" key="10">
    <source>
        <dbReference type="Proteomes" id="UP001321473"/>
    </source>
</evidence>
<dbReference type="GO" id="GO:0005737">
    <property type="term" value="C:cytoplasm"/>
    <property type="evidence" value="ECO:0007669"/>
    <property type="project" value="TreeGrafter"/>
</dbReference>
<evidence type="ECO:0000313" key="9">
    <source>
        <dbReference type="EMBL" id="KAK8769947.1"/>
    </source>
</evidence>
<keyword evidence="5 7" id="KW-0175">Coiled coil</keyword>
<dbReference type="GO" id="GO:0007052">
    <property type="term" value="P:mitotic spindle organization"/>
    <property type="evidence" value="ECO:0007669"/>
    <property type="project" value="InterPro"/>
</dbReference>
<dbReference type="GO" id="GO:0005856">
    <property type="term" value="C:cytoskeleton"/>
    <property type="evidence" value="ECO:0007669"/>
    <property type="project" value="UniProtKB-SubCell"/>
</dbReference>
<protein>
    <recommendedName>
        <fullName evidence="8">Transforming acidic coiled-coil-containing protein C-terminal domain-containing protein</fullName>
    </recommendedName>
</protein>
<dbReference type="PANTHER" id="PTHR13924">
    <property type="entry name" value="TRANSFORMING ACIDIC COILED-COIL CONTAINING PROTEIN 1/2"/>
    <property type="match status" value="1"/>
</dbReference>
<evidence type="ECO:0000259" key="8">
    <source>
        <dbReference type="Pfam" id="PF05010"/>
    </source>
</evidence>
<name>A0AAQ4E5G6_AMBAM</name>
<reference evidence="9 10" key="1">
    <citation type="journal article" date="2023" name="Arcadia Sci">
        <title>De novo assembly of a long-read Amblyomma americanum tick genome.</title>
        <authorList>
            <person name="Chou S."/>
            <person name="Poskanzer K.E."/>
            <person name="Rollins M."/>
            <person name="Thuy-Boun P.S."/>
        </authorList>
    </citation>
    <scope>NUCLEOTIDE SEQUENCE [LARGE SCALE GENOMIC DNA]</scope>
    <source>
        <strain evidence="9">F_SG_1</strain>
        <tissue evidence="9">Salivary glands</tissue>
    </source>
</reference>
<dbReference type="PANTHER" id="PTHR13924:SF10">
    <property type="entry name" value="TRANSFORMING ACIDIC COILED-COIL PROTEIN, ISOFORM K"/>
    <property type="match status" value="1"/>
</dbReference>
<evidence type="ECO:0000256" key="6">
    <source>
        <dbReference type="ARBA" id="ARBA00023212"/>
    </source>
</evidence>
<feature type="domain" description="Transforming acidic coiled-coil-containing protein C-terminal" evidence="8">
    <location>
        <begin position="519"/>
        <end position="711"/>
    </location>
</feature>
<proteinExistence type="inferred from homology"/>
<evidence type="ECO:0000256" key="1">
    <source>
        <dbReference type="ARBA" id="ARBA00004245"/>
    </source>
</evidence>
<evidence type="ECO:0000256" key="7">
    <source>
        <dbReference type="SAM" id="Coils"/>
    </source>
</evidence>
<dbReference type="Proteomes" id="UP001321473">
    <property type="component" value="Unassembled WGS sequence"/>
</dbReference>
<organism evidence="9 10">
    <name type="scientific">Amblyomma americanum</name>
    <name type="common">Lone star tick</name>
    <dbReference type="NCBI Taxonomy" id="6943"/>
    <lineage>
        <taxon>Eukaryota</taxon>
        <taxon>Metazoa</taxon>
        <taxon>Ecdysozoa</taxon>
        <taxon>Arthropoda</taxon>
        <taxon>Chelicerata</taxon>
        <taxon>Arachnida</taxon>
        <taxon>Acari</taxon>
        <taxon>Parasitiformes</taxon>
        <taxon>Ixodida</taxon>
        <taxon>Ixodoidea</taxon>
        <taxon>Ixodidae</taxon>
        <taxon>Amblyomminae</taxon>
        <taxon>Amblyomma</taxon>
    </lineage>
</organism>
<dbReference type="Gene3D" id="1.20.5.1700">
    <property type="match status" value="1"/>
</dbReference>
<gene>
    <name evidence="9" type="ORF">V5799_013588</name>
</gene>